<dbReference type="InterPro" id="IPR035902">
    <property type="entry name" value="Nuc_phospho_transferase"/>
</dbReference>
<evidence type="ECO:0000259" key="3">
    <source>
        <dbReference type="Pfam" id="PF00591"/>
    </source>
</evidence>
<dbReference type="GO" id="GO:0004048">
    <property type="term" value="F:anthranilate phosphoribosyltransferase activity"/>
    <property type="evidence" value="ECO:0007669"/>
    <property type="project" value="InterPro"/>
</dbReference>
<accession>A0A0F9DH34</accession>
<protein>
    <recommendedName>
        <fullName evidence="3">Glycosyl transferase family 3 domain-containing protein</fullName>
    </recommendedName>
</protein>
<dbReference type="InterPro" id="IPR000312">
    <property type="entry name" value="Glycosyl_Trfase_fam3"/>
</dbReference>
<organism evidence="4">
    <name type="scientific">marine sediment metagenome</name>
    <dbReference type="NCBI Taxonomy" id="412755"/>
    <lineage>
        <taxon>unclassified sequences</taxon>
        <taxon>metagenomes</taxon>
        <taxon>ecological metagenomes</taxon>
    </lineage>
</organism>
<dbReference type="GO" id="GO:0005829">
    <property type="term" value="C:cytosol"/>
    <property type="evidence" value="ECO:0007669"/>
    <property type="project" value="TreeGrafter"/>
</dbReference>
<dbReference type="GO" id="GO:0000162">
    <property type="term" value="P:L-tryptophan biosynthetic process"/>
    <property type="evidence" value="ECO:0007669"/>
    <property type="project" value="InterPro"/>
</dbReference>
<dbReference type="AlphaFoldDB" id="A0A0F9DH34"/>
<comment type="caution">
    <text evidence="4">The sequence shown here is derived from an EMBL/GenBank/DDBJ whole genome shotgun (WGS) entry which is preliminary data.</text>
</comment>
<keyword evidence="1" id="KW-0328">Glycosyltransferase</keyword>
<dbReference type="PANTHER" id="PTHR43285">
    <property type="entry name" value="ANTHRANILATE PHOSPHORIBOSYLTRANSFERASE"/>
    <property type="match status" value="1"/>
</dbReference>
<sequence>MPHVQIVYLMNTALQVFMCFCFAVRHHPAMKYAAPVRKALGVRTIFNLLGPLTNPAGADRQVMGVFDAAWVEPIAEVLAALGARRAMVVHADDGLDEISTTAATKIADAVDGQVTCRTVRAEDFGLPPASLADLAISSPEESAERIKAVLEGAAGADRDIVALNAAAALTVAGKADDIAAAVPLAAESIDSGAARRALEKLIEVSNSG</sequence>
<dbReference type="Gene3D" id="3.40.1030.10">
    <property type="entry name" value="Nucleoside phosphorylase/phosphoribosyltransferase catalytic domain"/>
    <property type="match status" value="1"/>
</dbReference>
<dbReference type="SUPFAM" id="SSF52418">
    <property type="entry name" value="Nucleoside phosphorylase/phosphoribosyltransferase catalytic domain"/>
    <property type="match status" value="1"/>
</dbReference>
<reference evidence="4" key="1">
    <citation type="journal article" date="2015" name="Nature">
        <title>Complex archaea that bridge the gap between prokaryotes and eukaryotes.</title>
        <authorList>
            <person name="Spang A."/>
            <person name="Saw J.H."/>
            <person name="Jorgensen S.L."/>
            <person name="Zaremba-Niedzwiedzka K."/>
            <person name="Martijn J."/>
            <person name="Lind A.E."/>
            <person name="van Eijk R."/>
            <person name="Schleper C."/>
            <person name="Guy L."/>
            <person name="Ettema T.J."/>
        </authorList>
    </citation>
    <scope>NUCLEOTIDE SEQUENCE</scope>
</reference>
<keyword evidence="2" id="KW-0808">Transferase</keyword>
<evidence type="ECO:0000313" key="4">
    <source>
        <dbReference type="EMBL" id="KKL61013.1"/>
    </source>
</evidence>
<dbReference type="EMBL" id="LAZR01028952">
    <property type="protein sequence ID" value="KKL61013.1"/>
    <property type="molecule type" value="Genomic_DNA"/>
</dbReference>
<evidence type="ECO:0000256" key="2">
    <source>
        <dbReference type="ARBA" id="ARBA00022679"/>
    </source>
</evidence>
<evidence type="ECO:0000256" key="1">
    <source>
        <dbReference type="ARBA" id="ARBA00022676"/>
    </source>
</evidence>
<proteinExistence type="predicted"/>
<dbReference type="Pfam" id="PF00591">
    <property type="entry name" value="Glycos_transf_3"/>
    <property type="match status" value="1"/>
</dbReference>
<dbReference type="NCBIfam" id="TIGR01245">
    <property type="entry name" value="trpD"/>
    <property type="match status" value="1"/>
</dbReference>
<dbReference type="PANTHER" id="PTHR43285:SF2">
    <property type="entry name" value="ANTHRANILATE PHOSPHORIBOSYLTRANSFERASE"/>
    <property type="match status" value="1"/>
</dbReference>
<dbReference type="InterPro" id="IPR005940">
    <property type="entry name" value="Anthranilate_Pribosyl_Tfrase"/>
</dbReference>
<feature type="domain" description="Glycosyl transferase family 3" evidence="3">
    <location>
        <begin position="16"/>
        <end position="194"/>
    </location>
</feature>
<gene>
    <name evidence="4" type="ORF">LCGC14_2199580</name>
</gene>
<name>A0A0F9DH34_9ZZZZ</name>